<comment type="caution">
    <text evidence="3">The sequence shown here is derived from an EMBL/GenBank/DDBJ whole genome shotgun (WGS) entry which is preliminary data.</text>
</comment>
<dbReference type="PANTHER" id="PTHR40763">
    <property type="entry name" value="MEMBRANE PROTEIN-RELATED"/>
    <property type="match status" value="1"/>
</dbReference>
<dbReference type="Proteomes" id="UP001597097">
    <property type="component" value="Unassembled WGS sequence"/>
</dbReference>
<sequence>MDSVPHVEHLPRIARSSAGHAAVEVSGQPMTHPARRLHDVDREPVVARVQRAYADGRLGFAEMEERLERALTAVTQAELAWAVADLPEPPDEVVRLRSANGRVRRTGDWQVPRVLQIESEYGGAILDLSQAVIAHSEIEIDLQLAYGSATIVLPPGATANVDGMQTEWGRVICKTAGRPRPGSLHVQITGKLGYGRLKVRSTRRPARRAFATQS</sequence>
<evidence type="ECO:0000259" key="2">
    <source>
        <dbReference type="Pfam" id="PF08044"/>
    </source>
</evidence>
<organism evidence="3 4">
    <name type="scientific">Nonomuraea guangzhouensis</name>
    <dbReference type="NCBI Taxonomy" id="1291555"/>
    <lineage>
        <taxon>Bacteria</taxon>
        <taxon>Bacillati</taxon>
        <taxon>Actinomycetota</taxon>
        <taxon>Actinomycetes</taxon>
        <taxon>Streptosporangiales</taxon>
        <taxon>Streptosporangiaceae</taxon>
        <taxon>Nonomuraea</taxon>
    </lineage>
</organism>
<evidence type="ECO:0000313" key="3">
    <source>
        <dbReference type="EMBL" id="MFD1540768.1"/>
    </source>
</evidence>
<feature type="region of interest" description="Disordered" evidence="1">
    <location>
        <begin position="1"/>
        <end position="33"/>
    </location>
</feature>
<dbReference type="EMBL" id="JBHUCM010000019">
    <property type="protein sequence ID" value="MFD1540768.1"/>
    <property type="molecule type" value="Genomic_DNA"/>
</dbReference>
<gene>
    <name evidence="3" type="ORF">ACFSJ0_27175</name>
</gene>
<dbReference type="InterPro" id="IPR012551">
    <property type="entry name" value="DUF1707_SHOCT-like"/>
</dbReference>
<feature type="domain" description="DUF1707" evidence="2">
    <location>
        <begin position="36"/>
        <end position="87"/>
    </location>
</feature>
<feature type="compositionally biased region" description="Basic and acidic residues" evidence="1">
    <location>
        <begin position="1"/>
        <end position="11"/>
    </location>
</feature>
<evidence type="ECO:0000256" key="1">
    <source>
        <dbReference type="SAM" id="MobiDB-lite"/>
    </source>
</evidence>
<accession>A0ABW4GEC9</accession>
<reference evidence="4" key="1">
    <citation type="journal article" date="2019" name="Int. J. Syst. Evol. Microbiol.">
        <title>The Global Catalogue of Microorganisms (GCM) 10K type strain sequencing project: providing services to taxonomists for standard genome sequencing and annotation.</title>
        <authorList>
            <consortium name="The Broad Institute Genomics Platform"/>
            <consortium name="The Broad Institute Genome Sequencing Center for Infectious Disease"/>
            <person name="Wu L."/>
            <person name="Ma J."/>
        </authorList>
    </citation>
    <scope>NUCLEOTIDE SEQUENCE [LARGE SCALE GENOMIC DNA]</scope>
    <source>
        <strain evidence="4">CGMCC 1.15399</strain>
    </source>
</reference>
<evidence type="ECO:0000313" key="4">
    <source>
        <dbReference type="Proteomes" id="UP001597097"/>
    </source>
</evidence>
<proteinExistence type="predicted"/>
<keyword evidence="4" id="KW-1185">Reference proteome</keyword>
<dbReference type="Pfam" id="PF08044">
    <property type="entry name" value="DUF1707"/>
    <property type="match status" value="1"/>
</dbReference>
<protein>
    <submittedName>
        <fullName evidence="3">DUF1707 domain-containing protein</fullName>
    </submittedName>
</protein>
<dbReference type="PANTHER" id="PTHR40763:SF5">
    <property type="entry name" value="MEMBRANE PROTEIN"/>
    <property type="match status" value="1"/>
</dbReference>
<name>A0ABW4GEC9_9ACTN</name>
<dbReference type="RefSeq" id="WP_246653965.1">
    <property type="nucleotide sequence ID" value="NZ_JAHKRM010000035.1"/>
</dbReference>